<proteinExistence type="predicted"/>
<dbReference type="RefSeq" id="WP_116846244.1">
    <property type="nucleotide sequence ID" value="NZ_QTJU01000001.1"/>
</dbReference>
<dbReference type="InterPro" id="IPR050640">
    <property type="entry name" value="Bact_2-comp_sensor_kinase"/>
</dbReference>
<dbReference type="AlphaFoldDB" id="A0A3E1NRA5"/>
<feature type="transmembrane region" description="Helical" evidence="2">
    <location>
        <begin position="179"/>
        <end position="197"/>
    </location>
</feature>
<keyword evidence="2" id="KW-0812">Transmembrane</keyword>
<evidence type="ECO:0000313" key="5">
    <source>
        <dbReference type="Proteomes" id="UP000261284"/>
    </source>
</evidence>
<dbReference type="GO" id="GO:0000155">
    <property type="term" value="F:phosphorelay sensor kinase activity"/>
    <property type="evidence" value="ECO:0007669"/>
    <property type="project" value="InterPro"/>
</dbReference>
<keyword evidence="2" id="KW-1133">Transmembrane helix</keyword>
<feature type="transmembrane region" description="Helical" evidence="2">
    <location>
        <begin position="82"/>
        <end position="98"/>
    </location>
</feature>
<accession>A0A3E1NRA5</accession>
<dbReference type="PANTHER" id="PTHR34220">
    <property type="entry name" value="SENSOR HISTIDINE KINASE YPDA"/>
    <property type="match status" value="1"/>
</dbReference>
<name>A0A3E1NRA5_9BACT</name>
<evidence type="ECO:0000259" key="3">
    <source>
        <dbReference type="Pfam" id="PF06580"/>
    </source>
</evidence>
<organism evidence="4 5">
    <name type="scientific">Deminuibacter soli</name>
    <dbReference type="NCBI Taxonomy" id="2291815"/>
    <lineage>
        <taxon>Bacteria</taxon>
        <taxon>Pseudomonadati</taxon>
        <taxon>Bacteroidota</taxon>
        <taxon>Chitinophagia</taxon>
        <taxon>Chitinophagales</taxon>
        <taxon>Chitinophagaceae</taxon>
        <taxon>Deminuibacter</taxon>
    </lineage>
</organism>
<keyword evidence="5" id="KW-1185">Reference proteome</keyword>
<dbReference type="PANTHER" id="PTHR34220:SF7">
    <property type="entry name" value="SENSOR HISTIDINE KINASE YPDA"/>
    <property type="match status" value="1"/>
</dbReference>
<feature type="coiled-coil region" evidence="1">
    <location>
        <begin position="197"/>
        <end position="224"/>
    </location>
</feature>
<reference evidence="4 5" key="1">
    <citation type="submission" date="2018-08" db="EMBL/GenBank/DDBJ databases">
        <title>Chitinophagaceae sp. K23C18032701, a novel bacterium isolated from forest soil.</title>
        <authorList>
            <person name="Wang C."/>
        </authorList>
    </citation>
    <scope>NUCLEOTIDE SEQUENCE [LARGE SCALE GENOMIC DNA]</scope>
    <source>
        <strain evidence="4 5">K23C18032701</strain>
    </source>
</reference>
<evidence type="ECO:0000313" key="4">
    <source>
        <dbReference type="EMBL" id="RFM30489.1"/>
    </source>
</evidence>
<dbReference type="Proteomes" id="UP000261284">
    <property type="component" value="Unassembled WGS sequence"/>
</dbReference>
<sequence>MHEPSDIFTFYHVPMFKAAFRSIAFQFCIWLIIFLFPLFSYNVRVLDPHFYFKECINNVFLVALFYLHMNILIPRYFVRNRIWAYAGFVLLAICFIAIEQHLVEYTTFKYISAAHRRPVIMPHTWPTREAADSAMALMRLPRQPWMGGGFGGFGAGGMEHEGKILQLPAHLFFLTLRKALSSALLILLAGGFIRIALELFKTERKRAELEKEKLEAELGFLKSQVNPHFLFNSLNSIYSLAHRNADATQEAILQLSQMMRYMIYESNTSQVPLEKELEYLQNYIYLKKLRLTPNIHIHYTVQGNIAGASIEPMLLIPFIENAFKHGISYAEQCDIKIVITISGQHELHLLVSNKVFKKETPEPGGIGLENVQKRLQLLYPGTHRLQVTEENNYYTTSLSVLLKNSAYA</sequence>
<keyword evidence="1" id="KW-0175">Coiled coil</keyword>
<feature type="domain" description="Signal transduction histidine kinase internal region" evidence="3">
    <location>
        <begin position="216"/>
        <end position="292"/>
    </location>
</feature>
<dbReference type="InterPro" id="IPR010559">
    <property type="entry name" value="Sig_transdc_His_kin_internal"/>
</dbReference>
<feature type="transmembrane region" description="Helical" evidence="2">
    <location>
        <begin position="18"/>
        <end position="39"/>
    </location>
</feature>
<evidence type="ECO:0000256" key="2">
    <source>
        <dbReference type="SAM" id="Phobius"/>
    </source>
</evidence>
<dbReference type="GO" id="GO:0016020">
    <property type="term" value="C:membrane"/>
    <property type="evidence" value="ECO:0007669"/>
    <property type="project" value="InterPro"/>
</dbReference>
<dbReference type="EMBL" id="QTJU01000001">
    <property type="protein sequence ID" value="RFM30489.1"/>
    <property type="molecule type" value="Genomic_DNA"/>
</dbReference>
<protein>
    <recommendedName>
        <fullName evidence="3">Signal transduction histidine kinase internal region domain-containing protein</fullName>
    </recommendedName>
</protein>
<evidence type="ECO:0000256" key="1">
    <source>
        <dbReference type="SAM" id="Coils"/>
    </source>
</evidence>
<keyword evidence="2" id="KW-0472">Membrane</keyword>
<comment type="caution">
    <text evidence="4">The sequence shown here is derived from an EMBL/GenBank/DDBJ whole genome shotgun (WGS) entry which is preliminary data.</text>
</comment>
<dbReference type="Pfam" id="PF06580">
    <property type="entry name" value="His_kinase"/>
    <property type="match status" value="1"/>
</dbReference>
<gene>
    <name evidence="4" type="ORF">DXN05_05910</name>
</gene>
<dbReference type="OrthoDB" id="9792992at2"/>
<feature type="transmembrane region" description="Helical" evidence="2">
    <location>
        <begin position="59"/>
        <end position="77"/>
    </location>
</feature>